<keyword evidence="2" id="KW-1185">Reference proteome</keyword>
<evidence type="ECO:0000313" key="1">
    <source>
        <dbReference type="EMBL" id="RPB25636.1"/>
    </source>
</evidence>
<name>A0A3N4LRZ7_9PEZI</name>
<protein>
    <submittedName>
        <fullName evidence="1">Uncharacterized protein</fullName>
    </submittedName>
</protein>
<dbReference type="EMBL" id="ML121537">
    <property type="protein sequence ID" value="RPB25636.1"/>
    <property type="molecule type" value="Genomic_DNA"/>
</dbReference>
<accession>A0A3N4LRZ7</accession>
<proteinExistence type="predicted"/>
<evidence type="ECO:0000313" key="2">
    <source>
        <dbReference type="Proteomes" id="UP000267821"/>
    </source>
</evidence>
<reference evidence="1 2" key="1">
    <citation type="journal article" date="2018" name="Nat. Ecol. Evol.">
        <title>Pezizomycetes genomes reveal the molecular basis of ectomycorrhizal truffle lifestyle.</title>
        <authorList>
            <person name="Murat C."/>
            <person name="Payen T."/>
            <person name="Noel B."/>
            <person name="Kuo A."/>
            <person name="Morin E."/>
            <person name="Chen J."/>
            <person name="Kohler A."/>
            <person name="Krizsan K."/>
            <person name="Balestrini R."/>
            <person name="Da Silva C."/>
            <person name="Montanini B."/>
            <person name="Hainaut M."/>
            <person name="Levati E."/>
            <person name="Barry K.W."/>
            <person name="Belfiori B."/>
            <person name="Cichocki N."/>
            <person name="Clum A."/>
            <person name="Dockter R.B."/>
            <person name="Fauchery L."/>
            <person name="Guy J."/>
            <person name="Iotti M."/>
            <person name="Le Tacon F."/>
            <person name="Lindquist E.A."/>
            <person name="Lipzen A."/>
            <person name="Malagnac F."/>
            <person name="Mello A."/>
            <person name="Molinier V."/>
            <person name="Miyauchi S."/>
            <person name="Poulain J."/>
            <person name="Riccioni C."/>
            <person name="Rubini A."/>
            <person name="Sitrit Y."/>
            <person name="Splivallo R."/>
            <person name="Traeger S."/>
            <person name="Wang M."/>
            <person name="Zifcakova L."/>
            <person name="Wipf D."/>
            <person name="Zambonelli A."/>
            <person name="Paolocci F."/>
            <person name="Nowrousian M."/>
            <person name="Ottonello S."/>
            <person name="Baldrian P."/>
            <person name="Spatafora J.W."/>
            <person name="Henrissat B."/>
            <person name="Nagy L.G."/>
            <person name="Aury J.M."/>
            <person name="Wincker P."/>
            <person name="Grigoriev I.V."/>
            <person name="Bonfante P."/>
            <person name="Martin F.M."/>
        </authorList>
    </citation>
    <scope>NUCLEOTIDE SEQUENCE [LARGE SCALE GENOMIC DNA]</scope>
    <source>
        <strain evidence="1 2">ATCC MYA-4762</strain>
    </source>
</reference>
<gene>
    <name evidence="1" type="ORF">L211DRAFT_875427</name>
</gene>
<sequence>MAFYNEQQVAYQQNAWWLQFPNTFLHSIPLWNHTCSFCHTQLLNNERNGWCCNRGTLIAHLSPFLPLPTSFENLCYNSDINFSWLSRRINSLYAFTAIGTTGEFIHFTGISNVAVTGRIYHRLLDLHTNTHSLHWFLYDEDGRLKVATNQSIPKWIIDLLSSTFYLVNPYIRVLKSAFQTIEDPHASFAIELSSPTQGGDLAALIHAVNLTHIESRKIVIFHNADLQPQFISILSEHYEALQYLLAIKTSVNLLKSCLILCLLSLLLLDARRF</sequence>
<organism evidence="1 2">
    <name type="scientific">Terfezia boudieri ATCC MYA-4762</name>
    <dbReference type="NCBI Taxonomy" id="1051890"/>
    <lineage>
        <taxon>Eukaryota</taxon>
        <taxon>Fungi</taxon>
        <taxon>Dikarya</taxon>
        <taxon>Ascomycota</taxon>
        <taxon>Pezizomycotina</taxon>
        <taxon>Pezizomycetes</taxon>
        <taxon>Pezizales</taxon>
        <taxon>Pezizaceae</taxon>
        <taxon>Terfezia</taxon>
    </lineage>
</organism>
<dbReference type="InParanoid" id="A0A3N4LRZ7"/>
<dbReference type="Proteomes" id="UP000267821">
    <property type="component" value="Unassembled WGS sequence"/>
</dbReference>
<dbReference type="OrthoDB" id="5424880at2759"/>
<dbReference type="AlphaFoldDB" id="A0A3N4LRZ7"/>